<evidence type="ECO:0000313" key="1">
    <source>
        <dbReference type="EMBL" id="GGN62006.1"/>
    </source>
</evidence>
<reference evidence="1" key="2">
    <citation type="submission" date="2020-09" db="EMBL/GenBank/DDBJ databases">
        <authorList>
            <person name="Sun Q."/>
            <person name="Ohkuma M."/>
        </authorList>
    </citation>
    <scope>NUCLEOTIDE SEQUENCE</scope>
    <source>
        <strain evidence="1">JCM 17251</strain>
    </source>
</reference>
<sequence length="85" mass="9364">MTDRTVEMIITNVITNGRKLENKSIKNSVITPSGILKLLSASLTGIKKIITPNNEGMINFNKPDIETEYSSTSFFCALITITLQS</sequence>
<proteinExistence type="predicted"/>
<accession>A0A917Y1H5</accession>
<keyword evidence="2" id="KW-1185">Reference proteome</keyword>
<dbReference type="Proteomes" id="UP000624041">
    <property type="component" value="Unassembled WGS sequence"/>
</dbReference>
<gene>
    <name evidence="1" type="ORF">GCM10007971_27540</name>
</gene>
<comment type="caution">
    <text evidence="1">The sequence shown here is derived from an EMBL/GenBank/DDBJ whole genome shotgun (WGS) entry which is preliminary data.</text>
</comment>
<dbReference type="AlphaFoldDB" id="A0A917Y1H5"/>
<evidence type="ECO:0000313" key="2">
    <source>
        <dbReference type="Proteomes" id="UP000624041"/>
    </source>
</evidence>
<protein>
    <submittedName>
        <fullName evidence="1">Uncharacterized protein</fullName>
    </submittedName>
</protein>
<dbReference type="EMBL" id="BMOS01000022">
    <property type="protein sequence ID" value="GGN62006.1"/>
    <property type="molecule type" value="Genomic_DNA"/>
</dbReference>
<reference evidence="1" key="1">
    <citation type="journal article" date="2014" name="Int. J. Syst. Evol. Microbiol.">
        <title>Complete genome sequence of Corynebacterium casei LMG S-19264T (=DSM 44701T), isolated from a smear-ripened cheese.</title>
        <authorList>
            <consortium name="US DOE Joint Genome Institute (JGI-PGF)"/>
            <person name="Walter F."/>
            <person name="Albersmeier A."/>
            <person name="Kalinowski J."/>
            <person name="Ruckert C."/>
        </authorList>
    </citation>
    <scope>NUCLEOTIDE SEQUENCE</scope>
    <source>
        <strain evidence="1">JCM 17251</strain>
    </source>
</reference>
<organism evidence="1 2">
    <name type="scientific">Oceanobacillus indicireducens</name>
    <dbReference type="NCBI Taxonomy" id="1004261"/>
    <lineage>
        <taxon>Bacteria</taxon>
        <taxon>Bacillati</taxon>
        <taxon>Bacillota</taxon>
        <taxon>Bacilli</taxon>
        <taxon>Bacillales</taxon>
        <taxon>Bacillaceae</taxon>
        <taxon>Oceanobacillus</taxon>
    </lineage>
</organism>
<name>A0A917Y1H5_9BACI</name>